<dbReference type="EMBL" id="LR796427">
    <property type="protein sequence ID" value="CAB4144593.1"/>
    <property type="molecule type" value="Genomic_DNA"/>
</dbReference>
<accession>A0A6J5MGU8</accession>
<reference evidence="2" key="1">
    <citation type="submission" date="2020-04" db="EMBL/GenBank/DDBJ databases">
        <authorList>
            <person name="Chiriac C."/>
            <person name="Salcher M."/>
            <person name="Ghai R."/>
            <person name="Kavagutti S V."/>
        </authorList>
    </citation>
    <scope>NUCLEOTIDE SEQUENCE</scope>
</reference>
<keyword evidence="1" id="KW-0472">Membrane</keyword>
<evidence type="ECO:0000256" key="1">
    <source>
        <dbReference type="SAM" id="Phobius"/>
    </source>
</evidence>
<feature type="transmembrane region" description="Helical" evidence="1">
    <location>
        <begin position="16"/>
        <end position="35"/>
    </location>
</feature>
<sequence>MAHRTFRNKHNGQTQLINTGFNFWAFFFGKFYLLYKGMTAPFFRWFVIDFFATPLTLFLWLLIAPFVLGFRYESIAVEYWTGKGFTEVIGNEIG</sequence>
<keyword evidence="1" id="KW-0812">Transmembrane</keyword>
<dbReference type="InterPro" id="IPR024399">
    <property type="entry name" value="DUF2628"/>
</dbReference>
<organism evidence="2">
    <name type="scientific">uncultured Caudovirales phage</name>
    <dbReference type="NCBI Taxonomy" id="2100421"/>
    <lineage>
        <taxon>Viruses</taxon>
        <taxon>Duplodnaviria</taxon>
        <taxon>Heunggongvirae</taxon>
        <taxon>Uroviricota</taxon>
        <taxon>Caudoviricetes</taxon>
        <taxon>Peduoviridae</taxon>
        <taxon>Maltschvirus</taxon>
        <taxon>Maltschvirus maltsch</taxon>
    </lineage>
</organism>
<protein>
    <submittedName>
        <fullName evidence="2">Uncharacterized protein</fullName>
    </submittedName>
</protein>
<evidence type="ECO:0000313" key="2">
    <source>
        <dbReference type="EMBL" id="CAB4144593.1"/>
    </source>
</evidence>
<gene>
    <name evidence="2" type="ORF">UFOVP455_52</name>
</gene>
<feature type="transmembrane region" description="Helical" evidence="1">
    <location>
        <begin position="42"/>
        <end position="63"/>
    </location>
</feature>
<dbReference type="Pfam" id="PF10947">
    <property type="entry name" value="DUF2628"/>
    <property type="match status" value="1"/>
</dbReference>
<proteinExistence type="predicted"/>
<name>A0A6J5MGU8_9CAUD</name>
<keyword evidence="1" id="KW-1133">Transmembrane helix</keyword>